<evidence type="ECO:0000256" key="9">
    <source>
        <dbReference type="RuleBase" id="RU368024"/>
    </source>
</evidence>
<keyword evidence="7" id="KW-0963">Cytoplasm</keyword>
<dbReference type="EC" id="3.4.21.-" evidence="9"/>
<keyword evidence="9" id="KW-0720">Serine protease</keyword>
<evidence type="ECO:0000256" key="5">
    <source>
        <dbReference type="ARBA" id="ARBA00011245"/>
    </source>
</evidence>
<feature type="region of interest" description="Disordered" evidence="10">
    <location>
        <begin position="697"/>
        <end position="730"/>
    </location>
</feature>
<dbReference type="Pfam" id="PF19283">
    <property type="entry name" value="APEH_N"/>
    <property type="match status" value="1"/>
</dbReference>
<comment type="subunit">
    <text evidence="5">Monomer.</text>
</comment>
<evidence type="ECO:0000256" key="2">
    <source>
        <dbReference type="ARBA" id="ARBA00004496"/>
    </source>
</evidence>
<dbReference type="GO" id="GO:0006508">
    <property type="term" value="P:proteolysis"/>
    <property type="evidence" value="ECO:0007669"/>
    <property type="project" value="UniProtKB-KW"/>
</dbReference>
<dbReference type="SUPFAM" id="SSF53474">
    <property type="entry name" value="alpha/beta-Hydrolases"/>
    <property type="match status" value="1"/>
</dbReference>
<dbReference type="InterPro" id="IPR029058">
    <property type="entry name" value="AB_hydrolase_fold"/>
</dbReference>
<dbReference type="PRINTS" id="PR00862">
    <property type="entry name" value="PROLIGOPTASE"/>
</dbReference>
<feature type="domain" description="Peptidase S9 prolyl oligopeptidase catalytic" evidence="11">
    <location>
        <begin position="491"/>
        <end position="692"/>
    </location>
</feature>
<dbReference type="InterPro" id="IPR001375">
    <property type="entry name" value="Peptidase_S9_cat"/>
</dbReference>
<evidence type="ECO:0000256" key="4">
    <source>
        <dbReference type="ARBA" id="ARBA00010040"/>
    </source>
</evidence>
<evidence type="ECO:0000256" key="3">
    <source>
        <dbReference type="ARBA" id="ARBA00005228"/>
    </source>
</evidence>
<feature type="domain" description="Acylamino-acid-releasing enzyme N-terminal" evidence="12">
    <location>
        <begin position="158"/>
        <end position="425"/>
    </location>
</feature>
<comment type="catalytic activity">
    <reaction evidence="1">
        <text>Cleavage of an N-acetyl or N-formyl amino acid from the N-terminus of a polypeptide.</text>
        <dbReference type="EC" id="3.4.19.1"/>
    </reaction>
</comment>
<evidence type="ECO:0000256" key="7">
    <source>
        <dbReference type="ARBA" id="ARBA00022490"/>
    </source>
</evidence>
<evidence type="ECO:0000259" key="12">
    <source>
        <dbReference type="Pfam" id="PF19283"/>
    </source>
</evidence>
<evidence type="ECO:0000256" key="6">
    <source>
        <dbReference type="ARBA" id="ARBA00011881"/>
    </source>
</evidence>
<feature type="compositionally biased region" description="Low complexity" evidence="10">
    <location>
        <begin position="714"/>
        <end position="730"/>
    </location>
</feature>
<dbReference type="PANTHER" id="PTHR42776:SF4">
    <property type="entry name" value="ACYLAMINO-ACID-RELEASING ENZYME"/>
    <property type="match status" value="1"/>
</dbReference>
<dbReference type="Proteomes" id="UP000305948">
    <property type="component" value="Unassembled WGS sequence"/>
</dbReference>
<dbReference type="InterPro" id="IPR045550">
    <property type="entry name" value="AARE_N"/>
</dbReference>
<dbReference type="STRING" id="5364.A0A5C3MT38"/>
<dbReference type="OrthoDB" id="43744at2759"/>
<organism evidence="13 14">
    <name type="scientific">Heliocybe sulcata</name>
    <dbReference type="NCBI Taxonomy" id="5364"/>
    <lineage>
        <taxon>Eukaryota</taxon>
        <taxon>Fungi</taxon>
        <taxon>Dikarya</taxon>
        <taxon>Basidiomycota</taxon>
        <taxon>Agaricomycotina</taxon>
        <taxon>Agaricomycetes</taxon>
        <taxon>Gloeophyllales</taxon>
        <taxon>Gloeophyllaceae</taxon>
        <taxon>Heliocybe</taxon>
    </lineage>
</organism>
<dbReference type="GO" id="GO:0008242">
    <property type="term" value="F:omega peptidase activity"/>
    <property type="evidence" value="ECO:0007669"/>
    <property type="project" value="UniProtKB-EC"/>
</dbReference>
<dbReference type="Gene3D" id="3.40.50.1820">
    <property type="entry name" value="alpha/beta hydrolase"/>
    <property type="match status" value="1"/>
</dbReference>
<dbReference type="Pfam" id="PF00326">
    <property type="entry name" value="Peptidase_S9"/>
    <property type="match status" value="1"/>
</dbReference>
<comment type="similarity">
    <text evidence="4">Belongs to the peptidase S9C family.</text>
</comment>
<dbReference type="InterPro" id="IPR002470">
    <property type="entry name" value="Peptidase_S9A"/>
</dbReference>
<keyword evidence="14" id="KW-1185">Reference proteome</keyword>
<dbReference type="GO" id="GO:0005737">
    <property type="term" value="C:cytoplasm"/>
    <property type="evidence" value="ECO:0007669"/>
    <property type="project" value="UniProtKB-SubCell"/>
</dbReference>
<keyword evidence="8 9" id="KW-0378">Hydrolase</keyword>
<dbReference type="EMBL" id="ML213520">
    <property type="protein sequence ID" value="TFK48157.1"/>
    <property type="molecule type" value="Genomic_DNA"/>
</dbReference>
<accession>A0A5C3MT38</accession>
<dbReference type="AlphaFoldDB" id="A0A5C3MT38"/>
<evidence type="ECO:0000256" key="8">
    <source>
        <dbReference type="ARBA" id="ARBA00022801"/>
    </source>
</evidence>
<comment type="subcellular location">
    <subcellularLocation>
        <location evidence="2">Cytoplasm</location>
    </subcellularLocation>
</comment>
<evidence type="ECO:0000256" key="10">
    <source>
        <dbReference type="SAM" id="MobiDB-lite"/>
    </source>
</evidence>
<gene>
    <name evidence="13" type="ORF">OE88DRAFT_1664552</name>
</gene>
<evidence type="ECO:0000256" key="1">
    <source>
        <dbReference type="ARBA" id="ARBA00000721"/>
    </source>
</evidence>
<reference evidence="13 14" key="1">
    <citation type="journal article" date="2019" name="Nat. Ecol. Evol.">
        <title>Megaphylogeny resolves global patterns of mushroom evolution.</title>
        <authorList>
            <person name="Varga T."/>
            <person name="Krizsan K."/>
            <person name="Foldi C."/>
            <person name="Dima B."/>
            <person name="Sanchez-Garcia M."/>
            <person name="Sanchez-Ramirez S."/>
            <person name="Szollosi G.J."/>
            <person name="Szarkandi J.G."/>
            <person name="Papp V."/>
            <person name="Albert L."/>
            <person name="Andreopoulos W."/>
            <person name="Angelini C."/>
            <person name="Antonin V."/>
            <person name="Barry K.W."/>
            <person name="Bougher N.L."/>
            <person name="Buchanan P."/>
            <person name="Buyck B."/>
            <person name="Bense V."/>
            <person name="Catcheside P."/>
            <person name="Chovatia M."/>
            <person name="Cooper J."/>
            <person name="Damon W."/>
            <person name="Desjardin D."/>
            <person name="Finy P."/>
            <person name="Geml J."/>
            <person name="Haridas S."/>
            <person name="Hughes K."/>
            <person name="Justo A."/>
            <person name="Karasinski D."/>
            <person name="Kautmanova I."/>
            <person name="Kiss B."/>
            <person name="Kocsube S."/>
            <person name="Kotiranta H."/>
            <person name="LaButti K.M."/>
            <person name="Lechner B.E."/>
            <person name="Liimatainen K."/>
            <person name="Lipzen A."/>
            <person name="Lukacs Z."/>
            <person name="Mihaltcheva S."/>
            <person name="Morgado L.N."/>
            <person name="Niskanen T."/>
            <person name="Noordeloos M.E."/>
            <person name="Ohm R.A."/>
            <person name="Ortiz-Santana B."/>
            <person name="Ovrebo C."/>
            <person name="Racz N."/>
            <person name="Riley R."/>
            <person name="Savchenko A."/>
            <person name="Shiryaev A."/>
            <person name="Soop K."/>
            <person name="Spirin V."/>
            <person name="Szebenyi C."/>
            <person name="Tomsovsky M."/>
            <person name="Tulloss R.E."/>
            <person name="Uehling J."/>
            <person name="Grigoriev I.V."/>
            <person name="Vagvolgyi C."/>
            <person name="Papp T."/>
            <person name="Martin F.M."/>
            <person name="Miettinen O."/>
            <person name="Hibbett D.S."/>
            <person name="Nagy L.G."/>
        </authorList>
    </citation>
    <scope>NUCLEOTIDE SEQUENCE [LARGE SCALE GENOMIC DNA]</scope>
    <source>
        <strain evidence="13 14">OMC1185</strain>
    </source>
</reference>
<keyword evidence="9" id="KW-0645">Protease</keyword>
<dbReference type="PANTHER" id="PTHR42776">
    <property type="entry name" value="SERINE PEPTIDASE S9 FAMILY MEMBER"/>
    <property type="match status" value="1"/>
</dbReference>
<comment type="subunit">
    <text evidence="6">Homotetramer.</text>
</comment>
<name>A0A5C3MT38_9AGAM</name>
<evidence type="ECO:0000313" key="14">
    <source>
        <dbReference type="Proteomes" id="UP000305948"/>
    </source>
</evidence>
<dbReference type="GO" id="GO:0004252">
    <property type="term" value="F:serine-type endopeptidase activity"/>
    <property type="evidence" value="ECO:0007669"/>
    <property type="project" value="UniProtKB-UniRule"/>
</dbReference>
<protein>
    <recommendedName>
        <fullName evidence="9">Prolyl endopeptidase</fullName>
        <ecNumber evidence="9">3.4.21.-</ecNumber>
    </recommendedName>
</protein>
<evidence type="ECO:0000259" key="11">
    <source>
        <dbReference type="Pfam" id="PF00326"/>
    </source>
</evidence>
<sequence>MSAFYKELAELPTYTSAQFVDSNAVHATLSVRDHTRNTKRTLVKTIFVEPNSDAVIGAPSQELSDVVASVVSPSGLRRARLRELSDATVAGGKKRFVEIWHGDKLEVVRDVTASHGEFYSDDTISTLVFNPSETALLYTAEANPTADPRDKFKYVPTLGESWVPKKNPELFLFLWSEDKNTLAKIEVKHSSPSPVLFAKAAFLDDNRVYATGYEYSPDGRLLGLIWCQNRPAGVWKVDVPYVKASDAPEIPLQVHATRLTESGRSCRSVKILTEPYSSTLYWLSNPLGGPHGSTASLHSLNVQTNRESLLVDAVWDPQPNSFPGLYLDSLPTQPFLSLGYNAKRPYLVASSSWRSRSTVLLINGESGAVVDLTPDIDGALYSWTVLGTDGQDRVLASRSSPASPAELVLGHIDEVGRVKRWQVLDKPVLSPQLVVALSSLESYVVSVPDRFPVETIVIKQRNPGKILPTITYPHGGPHSASSSAFQASLAAYVLAGYTVSLPNYTGSTGFGQKYIEKLLGQAGTLDVNDVSATVFHLVRLGISKEGFGSQFIIGGSHGGFLAGHLIGQFPDTFTAASIRNPVISPDPSSTDIPDWYFTEFGEAYKPSALLTPAPVSAFPIAHVDKVRARVLLLIGEKDQRVTPVQGKNYYHALKARGKDVELLAFPEERHTLDGVEASKVGVEETLALFDKYRSDGAPPLPTARSRVASVAGHARTPSATTPRSRPSSVIMHPRTPLVRTVPPTPVNDAGRELVEI</sequence>
<comment type="similarity">
    <text evidence="3 9">Belongs to the peptidase S9A family.</text>
</comment>
<proteinExistence type="inferred from homology"/>
<dbReference type="SUPFAM" id="SSF82171">
    <property type="entry name" value="DPP6 N-terminal domain-like"/>
    <property type="match status" value="1"/>
</dbReference>
<evidence type="ECO:0000313" key="13">
    <source>
        <dbReference type="EMBL" id="TFK48157.1"/>
    </source>
</evidence>